<comment type="caution">
    <text evidence="9">The sequence shown here is derived from an EMBL/GenBank/DDBJ whole genome shotgun (WGS) entry which is preliminary data.</text>
</comment>
<evidence type="ECO:0000259" key="8">
    <source>
        <dbReference type="Pfam" id="PF11799"/>
    </source>
</evidence>
<accession>A0A7V7PRQ5</accession>
<keyword evidence="4" id="KW-0227">DNA damage</keyword>
<organism evidence="9 10">
    <name type="scientific">Plantimonas leprariae</name>
    <dbReference type="NCBI Taxonomy" id="2615207"/>
    <lineage>
        <taxon>Bacteria</taxon>
        <taxon>Pseudomonadati</taxon>
        <taxon>Pseudomonadota</taxon>
        <taxon>Alphaproteobacteria</taxon>
        <taxon>Hyphomicrobiales</taxon>
        <taxon>Aurantimonadaceae</taxon>
        <taxon>Plantimonas</taxon>
    </lineage>
</organism>
<dbReference type="SUPFAM" id="SSF56672">
    <property type="entry name" value="DNA/RNA polymerases"/>
    <property type="match status" value="1"/>
</dbReference>
<dbReference type="EMBL" id="VZDO01000003">
    <property type="protein sequence ID" value="KAB0681479.1"/>
    <property type="molecule type" value="Genomic_DNA"/>
</dbReference>
<dbReference type="InterPro" id="IPR050356">
    <property type="entry name" value="SulA_CellDiv_inhibitor"/>
</dbReference>
<proteinExistence type="predicted"/>
<dbReference type="InterPro" id="IPR043502">
    <property type="entry name" value="DNA/RNA_pol_sf"/>
</dbReference>
<evidence type="ECO:0000256" key="2">
    <source>
        <dbReference type="ARBA" id="ARBA00011245"/>
    </source>
</evidence>
<name>A0A7V7PRQ5_9HYPH</name>
<evidence type="ECO:0000256" key="5">
    <source>
        <dbReference type="ARBA" id="ARBA00025589"/>
    </source>
</evidence>
<dbReference type="PANTHER" id="PTHR35369">
    <property type="entry name" value="BLR3025 PROTEIN-RELATED"/>
    <property type="match status" value="1"/>
</dbReference>
<dbReference type="InterPro" id="IPR017961">
    <property type="entry name" value="DNA_pol_Y-fam_little_finger"/>
</dbReference>
<feature type="domain" description="UmuC" evidence="7">
    <location>
        <begin position="54"/>
        <end position="167"/>
    </location>
</feature>
<evidence type="ECO:0000313" key="9">
    <source>
        <dbReference type="EMBL" id="KAB0681479.1"/>
    </source>
</evidence>
<comment type="subunit">
    <text evidence="2">Monomer.</text>
</comment>
<evidence type="ECO:0000256" key="4">
    <source>
        <dbReference type="ARBA" id="ARBA00022763"/>
    </source>
</evidence>
<comment type="function">
    <text evidence="5">Poorly processive, error-prone DNA polymerase involved in untargeted mutagenesis. Copies undamaged DNA at stalled replication forks, which arise in vivo from mismatched or misaligned primer ends. These misaligned primers can be extended by PolIV. Exhibits no 3'-5' exonuclease (proofreading) activity. May be involved in translesional synthesis, in conjunction with the beta clamp from PolIII.</text>
</comment>
<dbReference type="Proteomes" id="UP000432089">
    <property type="component" value="Unassembled WGS sequence"/>
</dbReference>
<dbReference type="Pfam" id="PF11799">
    <property type="entry name" value="IMS_C"/>
    <property type="match status" value="1"/>
</dbReference>
<comment type="catalytic activity">
    <reaction evidence="6">
        <text>DNA(n) + a 2'-deoxyribonucleoside 5'-triphosphate = DNA(n+1) + diphosphate</text>
        <dbReference type="Rhea" id="RHEA:22508"/>
        <dbReference type="Rhea" id="RHEA-COMP:17339"/>
        <dbReference type="Rhea" id="RHEA-COMP:17340"/>
        <dbReference type="ChEBI" id="CHEBI:33019"/>
        <dbReference type="ChEBI" id="CHEBI:61560"/>
        <dbReference type="ChEBI" id="CHEBI:173112"/>
        <dbReference type="EC" id="2.7.7.7"/>
    </reaction>
</comment>
<gene>
    <name evidence="9" type="ORF">F6X38_06240</name>
</gene>
<evidence type="ECO:0000256" key="1">
    <source>
        <dbReference type="ARBA" id="ARBA00001946"/>
    </source>
</evidence>
<evidence type="ECO:0000259" key="7">
    <source>
        <dbReference type="Pfam" id="PF00817"/>
    </source>
</evidence>
<dbReference type="Pfam" id="PF00817">
    <property type="entry name" value="IMS"/>
    <property type="match status" value="1"/>
</dbReference>
<evidence type="ECO:0000313" key="10">
    <source>
        <dbReference type="Proteomes" id="UP000432089"/>
    </source>
</evidence>
<feature type="domain" description="DNA polymerase Y-family little finger" evidence="8">
    <location>
        <begin position="265"/>
        <end position="361"/>
    </location>
</feature>
<comment type="cofactor">
    <cofactor evidence="1">
        <name>Mg(2+)</name>
        <dbReference type="ChEBI" id="CHEBI:18420"/>
    </cofactor>
</comment>
<dbReference type="EC" id="2.7.7.7" evidence="3"/>
<evidence type="ECO:0000256" key="6">
    <source>
        <dbReference type="ARBA" id="ARBA00049244"/>
    </source>
</evidence>
<dbReference type="GO" id="GO:0003684">
    <property type="term" value="F:damaged DNA binding"/>
    <property type="evidence" value="ECO:0007669"/>
    <property type="project" value="InterPro"/>
</dbReference>
<sequence>MSAVSDLPALSSRGSRMLSLCLPQLPTDRIRRREAGPGWRSAGGPREGERALVPLALFERSGNADRIAATCELAAAAGLGPGLGLSEARARFPGFDFRENDPAATRDLLEALADWCDRYTPLVAVEPPDGLTLDIAGCAHLFGGEKALLDDLLARLFAFGLKAHASVAGGAGTARALARGGASTEVPDGAEAQAVAALPLEALRLDAELLATLRRLGLRTVGQLAEQPRAPLARRFGEPLLFSLDEATGRRNTALSPRLPVAPLIAERRFAEPLVLEEDVGRVLLFLAGRLEGDLERRGAGGRSFELALFRVDGRVDRVRVGTSRPLRAPDEVALLFRERFAALREELDSGFGYDLIRLSVPVTAPLRPKQASLAAGAEPDPERLAALIDRLAARLGEVSVTALGPVDSHWPERAERAVPAVAAGGSRAAWGGRVSAANRPARLLERPEQVLITQSLPDGPPLNFRWRRALHVVRRYEGPERIAAEWWRAGGDDVPARDYYRIEDERGRRYWLFRQEGADGYRPDWFMHGLFA</sequence>
<dbReference type="InterPro" id="IPR001126">
    <property type="entry name" value="UmuC"/>
</dbReference>
<dbReference type="CDD" id="cd03468">
    <property type="entry name" value="PolY_like"/>
    <property type="match status" value="1"/>
</dbReference>
<dbReference type="GO" id="GO:0006281">
    <property type="term" value="P:DNA repair"/>
    <property type="evidence" value="ECO:0007669"/>
    <property type="project" value="InterPro"/>
</dbReference>
<dbReference type="AlphaFoldDB" id="A0A7V7PRQ5"/>
<evidence type="ECO:0000256" key="3">
    <source>
        <dbReference type="ARBA" id="ARBA00012417"/>
    </source>
</evidence>
<reference evidence="9 10" key="1">
    <citation type="submission" date="2019-09" db="EMBL/GenBank/DDBJ databases">
        <title>YIM 132180 draft genome.</title>
        <authorList>
            <person name="Zhang K."/>
        </authorList>
    </citation>
    <scope>NUCLEOTIDE SEQUENCE [LARGE SCALE GENOMIC DNA]</scope>
    <source>
        <strain evidence="9 10">YIM 132180</strain>
    </source>
</reference>
<keyword evidence="10" id="KW-1185">Reference proteome</keyword>
<dbReference type="PANTHER" id="PTHR35369:SF2">
    <property type="entry name" value="BLR3025 PROTEIN"/>
    <property type="match status" value="1"/>
</dbReference>
<protein>
    <recommendedName>
        <fullName evidence="3">DNA-directed DNA polymerase</fullName>
        <ecNumber evidence="3">2.7.7.7</ecNumber>
    </recommendedName>
</protein>